<evidence type="ECO:0000259" key="6">
    <source>
        <dbReference type="PROSITE" id="PS51898"/>
    </source>
</evidence>
<keyword evidence="9" id="KW-1185">Reference proteome</keyword>
<dbReference type="RefSeq" id="WP_041052479.1">
    <property type="nucleotide sequence ID" value="NZ_JXAK01000102.1"/>
</dbReference>
<evidence type="ECO:0000256" key="2">
    <source>
        <dbReference type="ARBA" id="ARBA00022908"/>
    </source>
</evidence>
<evidence type="ECO:0000256" key="1">
    <source>
        <dbReference type="ARBA" id="ARBA00008857"/>
    </source>
</evidence>
<organism evidence="8 9">
    <name type="scientific">Gordoniibacillus kamchatkensis</name>
    <dbReference type="NCBI Taxonomy" id="1590651"/>
    <lineage>
        <taxon>Bacteria</taxon>
        <taxon>Bacillati</taxon>
        <taxon>Bacillota</taxon>
        <taxon>Bacilli</taxon>
        <taxon>Bacillales</taxon>
        <taxon>Paenibacillaceae</taxon>
        <taxon>Gordoniibacillus</taxon>
    </lineage>
</organism>
<accession>A0ABR5A916</accession>
<dbReference type="PROSITE" id="PS51900">
    <property type="entry name" value="CB"/>
    <property type="match status" value="1"/>
</dbReference>
<keyword evidence="3 5" id="KW-0238">DNA-binding</keyword>
<dbReference type="InterPro" id="IPR004107">
    <property type="entry name" value="Integrase_SAM-like_N"/>
</dbReference>
<keyword evidence="4" id="KW-0233">DNA recombination</keyword>
<evidence type="ECO:0000313" key="8">
    <source>
        <dbReference type="EMBL" id="KIL36897.1"/>
    </source>
</evidence>
<evidence type="ECO:0000256" key="3">
    <source>
        <dbReference type="ARBA" id="ARBA00023125"/>
    </source>
</evidence>
<dbReference type="InterPro" id="IPR011010">
    <property type="entry name" value="DNA_brk_join_enz"/>
</dbReference>
<protein>
    <recommendedName>
        <fullName evidence="10">Integrase</fullName>
    </recommendedName>
</protein>
<feature type="domain" description="Tyr recombinase" evidence="6">
    <location>
        <begin position="110"/>
        <end position="285"/>
    </location>
</feature>
<evidence type="ECO:0000259" key="7">
    <source>
        <dbReference type="PROSITE" id="PS51900"/>
    </source>
</evidence>
<keyword evidence="2" id="KW-0229">DNA integration</keyword>
<dbReference type="Pfam" id="PF02899">
    <property type="entry name" value="Phage_int_SAM_1"/>
    <property type="match status" value="1"/>
</dbReference>
<evidence type="ECO:0008006" key="10">
    <source>
        <dbReference type="Google" id="ProtNLM"/>
    </source>
</evidence>
<comment type="caution">
    <text evidence="8">The sequence shown here is derived from an EMBL/GenBank/DDBJ whole genome shotgun (WGS) entry which is preliminary data.</text>
</comment>
<gene>
    <name evidence="8" type="ORF">SD70_31205</name>
</gene>
<dbReference type="InterPro" id="IPR002104">
    <property type="entry name" value="Integrase_catalytic"/>
</dbReference>
<dbReference type="InterPro" id="IPR050090">
    <property type="entry name" value="Tyrosine_recombinase_XerCD"/>
</dbReference>
<name>A0ABR5A916_9BACL</name>
<dbReference type="InterPro" id="IPR010998">
    <property type="entry name" value="Integrase_recombinase_N"/>
</dbReference>
<dbReference type="PANTHER" id="PTHR30349">
    <property type="entry name" value="PHAGE INTEGRASE-RELATED"/>
    <property type="match status" value="1"/>
</dbReference>
<dbReference type="PANTHER" id="PTHR30349:SF41">
    <property type="entry name" value="INTEGRASE_RECOMBINASE PROTEIN MJ0367-RELATED"/>
    <property type="match status" value="1"/>
</dbReference>
<proteinExistence type="inferred from homology"/>
<evidence type="ECO:0000313" key="9">
    <source>
        <dbReference type="Proteomes" id="UP000031967"/>
    </source>
</evidence>
<dbReference type="Proteomes" id="UP000031967">
    <property type="component" value="Unassembled WGS sequence"/>
</dbReference>
<dbReference type="SUPFAM" id="SSF56349">
    <property type="entry name" value="DNA breaking-rejoining enzymes"/>
    <property type="match status" value="1"/>
</dbReference>
<sequence>MELTDAVIKFRQYQLASDKSESTINSYANDLHHFHHYITSKYNCEPYLSDITPEDIEEYLYFLKDELGYTSASRKRKLAVFRTFFGYCFRKKFCEVNPVLYVESIRLEQKERIYLSEKEVQTIVDRIEHPLIKLVVQTLYYTGMRISECLNLKVQDVDFAKNVIKVTKTKGKKERHIPINPKLKTLLLHYWEHGRTSTDTDFFFGTNYTGRLSRSYVNKVIANIVSELGWSSEINCHSMRHAFASNLVKKDVHIVHIQKLLGHTSLTTTSVYTHVKKADLEKAVSYL</sequence>
<dbReference type="PROSITE" id="PS51898">
    <property type="entry name" value="TYR_RECOMBINASE"/>
    <property type="match status" value="1"/>
</dbReference>
<comment type="similarity">
    <text evidence="1">Belongs to the 'phage' integrase family.</text>
</comment>
<dbReference type="InterPro" id="IPR044068">
    <property type="entry name" value="CB"/>
</dbReference>
<dbReference type="EMBL" id="JXAK01000102">
    <property type="protein sequence ID" value="KIL36897.1"/>
    <property type="molecule type" value="Genomic_DNA"/>
</dbReference>
<evidence type="ECO:0000256" key="5">
    <source>
        <dbReference type="PROSITE-ProRule" id="PRU01248"/>
    </source>
</evidence>
<feature type="domain" description="Core-binding (CB)" evidence="7">
    <location>
        <begin position="1"/>
        <end position="89"/>
    </location>
</feature>
<dbReference type="Gene3D" id="1.10.443.10">
    <property type="entry name" value="Intergrase catalytic core"/>
    <property type="match status" value="1"/>
</dbReference>
<dbReference type="InterPro" id="IPR013762">
    <property type="entry name" value="Integrase-like_cat_sf"/>
</dbReference>
<reference evidence="8 9" key="1">
    <citation type="submission" date="2014-12" db="EMBL/GenBank/DDBJ databases">
        <title>Draft genome sequence of Paenibacillus kamchatkensis strain B-2647.</title>
        <authorList>
            <person name="Karlyshev A.V."/>
            <person name="Kudryashova E.B."/>
        </authorList>
    </citation>
    <scope>NUCLEOTIDE SEQUENCE [LARGE SCALE GENOMIC DNA]</scope>
    <source>
        <strain evidence="8 9">VKM B-2647</strain>
    </source>
</reference>
<dbReference type="Pfam" id="PF00589">
    <property type="entry name" value="Phage_integrase"/>
    <property type="match status" value="1"/>
</dbReference>
<evidence type="ECO:0000256" key="4">
    <source>
        <dbReference type="ARBA" id="ARBA00023172"/>
    </source>
</evidence>
<dbReference type="Gene3D" id="1.10.150.130">
    <property type="match status" value="1"/>
</dbReference>